<dbReference type="STRING" id="1193502.SHALO_1537"/>
<name>A0A1D7TJY7_9BACT</name>
<accession>A0A1D7TJY7</accession>
<evidence type="ECO:0000313" key="2">
    <source>
        <dbReference type="EMBL" id="AOO65312.1"/>
    </source>
</evidence>
<evidence type="ECO:0000256" key="1">
    <source>
        <dbReference type="SAM" id="Phobius"/>
    </source>
</evidence>
<feature type="transmembrane region" description="Helical" evidence="1">
    <location>
        <begin position="77"/>
        <end position="95"/>
    </location>
</feature>
<organism evidence="2 3">
    <name type="scientific">Sulfurospirillum halorespirans DSM 13726</name>
    <dbReference type="NCBI Taxonomy" id="1193502"/>
    <lineage>
        <taxon>Bacteria</taxon>
        <taxon>Pseudomonadati</taxon>
        <taxon>Campylobacterota</taxon>
        <taxon>Epsilonproteobacteria</taxon>
        <taxon>Campylobacterales</taxon>
        <taxon>Sulfurospirillaceae</taxon>
        <taxon>Sulfurospirillum</taxon>
    </lineage>
</organism>
<dbReference type="EMBL" id="CP017111">
    <property type="protein sequence ID" value="AOO65312.1"/>
    <property type="molecule type" value="Genomic_DNA"/>
</dbReference>
<proteinExistence type="predicted"/>
<feature type="transmembrane region" description="Helical" evidence="1">
    <location>
        <begin position="20"/>
        <end position="41"/>
    </location>
</feature>
<dbReference type="KEGG" id="shal:SHALO_1537"/>
<keyword evidence="3" id="KW-1185">Reference proteome</keyword>
<feature type="transmembrane region" description="Helical" evidence="1">
    <location>
        <begin position="102"/>
        <end position="121"/>
    </location>
</feature>
<dbReference type="Proteomes" id="UP000094609">
    <property type="component" value="Chromosome"/>
</dbReference>
<keyword evidence="1" id="KW-0472">Membrane</keyword>
<sequence length="122" mass="13727">MYTMSSFQIDFLGMSIMNNTPGHFFLSGIMIGLFVWATFFANEEQKVKAVKIMKVWFALVLLSGCYVWTLVPFSIPLLIKSVGGIFLFWFMLQIVKDPTSKPFWGLAVLTTIVGLGLAFTVI</sequence>
<protein>
    <submittedName>
        <fullName evidence="2">Putative membrane protein</fullName>
    </submittedName>
</protein>
<dbReference type="AlphaFoldDB" id="A0A1D7TJY7"/>
<reference evidence="3" key="1">
    <citation type="submission" date="2016-08" db="EMBL/GenBank/DDBJ databases">
        <title>Complete genome sequence of the organohalide-respiring Epsilonproteobacterium Sulfurospirillum halorespirans.</title>
        <authorList>
            <person name="Goris T."/>
            <person name="Zimmermann J."/>
            <person name="Schenz B."/>
            <person name="Lemos M."/>
            <person name="Hackermueller J."/>
            <person name="Diekert G."/>
        </authorList>
    </citation>
    <scope>NUCLEOTIDE SEQUENCE [LARGE SCALE GENOMIC DNA]</scope>
    <source>
        <strain>DSM 13726</strain>
        <strain evidence="3">PCE-M2</strain>
    </source>
</reference>
<gene>
    <name evidence="2" type="ORF">SHALO_1537</name>
</gene>
<keyword evidence="1" id="KW-1133">Transmembrane helix</keyword>
<keyword evidence="1" id="KW-0812">Transmembrane</keyword>
<evidence type="ECO:0000313" key="3">
    <source>
        <dbReference type="Proteomes" id="UP000094609"/>
    </source>
</evidence>